<organism evidence="1 2">
    <name type="scientific">Actinomycetospora corticicola</name>
    <dbReference type="NCBI Taxonomy" id="663602"/>
    <lineage>
        <taxon>Bacteria</taxon>
        <taxon>Bacillati</taxon>
        <taxon>Actinomycetota</taxon>
        <taxon>Actinomycetes</taxon>
        <taxon>Pseudonocardiales</taxon>
        <taxon>Pseudonocardiaceae</taxon>
        <taxon>Actinomycetospora</taxon>
    </lineage>
</organism>
<dbReference type="AlphaFoldDB" id="A0A7Y9J3X8"/>
<accession>A0A7Y9J3X8</accession>
<name>A0A7Y9J3X8_9PSEU</name>
<dbReference type="EMBL" id="JACCBN010000001">
    <property type="protein sequence ID" value="NYD34538.1"/>
    <property type="molecule type" value="Genomic_DNA"/>
</dbReference>
<dbReference type="RefSeq" id="WP_179792477.1">
    <property type="nucleotide sequence ID" value="NZ_BAABHP010000018.1"/>
</dbReference>
<evidence type="ECO:0000313" key="2">
    <source>
        <dbReference type="Proteomes" id="UP000535890"/>
    </source>
</evidence>
<gene>
    <name evidence="1" type="ORF">BJ983_000640</name>
</gene>
<proteinExistence type="predicted"/>
<evidence type="ECO:0000313" key="1">
    <source>
        <dbReference type="EMBL" id="NYD34538.1"/>
    </source>
</evidence>
<dbReference type="Proteomes" id="UP000535890">
    <property type="component" value="Unassembled WGS sequence"/>
</dbReference>
<protein>
    <submittedName>
        <fullName evidence="1">Uncharacterized protein</fullName>
    </submittedName>
</protein>
<reference evidence="1 2" key="1">
    <citation type="submission" date="2020-07" db="EMBL/GenBank/DDBJ databases">
        <title>Sequencing the genomes of 1000 actinobacteria strains.</title>
        <authorList>
            <person name="Klenk H.-P."/>
        </authorList>
    </citation>
    <scope>NUCLEOTIDE SEQUENCE [LARGE SCALE GENOMIC DNA]</scope>
    <source>
        <strain evidence="1 2">DSM 45772</strain>
    </source>
</reference>
<comment type="caution">
    <text evidence="1">The sequence shown here is derived from an EMBL/GenBank/DDBJ whole genome shotgun (WGS) entry which is preliminary data.</text>
</comment>
<sequence length="72" mass="7609">MSDRATSTIGQSDDLASFVRAGGRVLHRPGQGDLYDQCEAREVDLVSGSDQRALTSCANLHDDGGVSARQTS</sequence>
<keyword evidence="2" id="KW-1185">Reference proteome</keyword>